<dbReference type="GeneID" id="57346503"/>
<comment type="caution">
    <text evidence="1">The sequence shown here is derived from an EMBL/GenBank/DDBJ whole genome shotgun (WGS) entry which is preliminary data.</text>
</comment>
<protein>
    <submittedName>
        <fullName evidence="1">Uncharacterized protein</fullName>
    </submittedName>
</protein>
<evidence type="ECO:0000313" key="2">
    <source>
        <dbReference type="Proteomes" id="UP000566985"/>
    </source>
</evidence>
<dbReference type="AlphaFoldDB" id="A0A7Y6TSY4"/>
<reference evidence="1 2" key="1">
    <citation type="submission" date="2020-05" db="EMBL/GenBank/DDBJ databases">
        <title>Whole Genome Sequences of Enterobacteriales Associated with the International Space Station.</title>
        <authorList>
            <person name="Bharadwaj A."/>
            <person name="Daudu R."/>
            <person name="Singh N."/>
            <person name="Wood J."/>
            <person name="Debieu M."/>
            <person name="Mason C."/>
            <person name="Wang C."/>
            <person name="Venkateswaran K."/>
        </authorList>
    </citation>
    <scope>NUCLEOTIDE SEQUENCE [LARGE SCALE GENOMIC DNA]</scope>
    <source>
        <strain evidence="1 2">IF5SW-B1</strain>
    </source>
</reference>
<evidence type="ECO:0000313" key="1">
    <source>
        <dbReference type="EMBL" id="NUY97741.1"/>
    </source>
</evidence>
<sequence length="105" mass="11874">MSVIIKGRYVKVLHPNNSMAHFEVLLSNCNTPEAIKHWASHLLEKAWVSRQVADRFISLMARRIGADRNDCLPIELMPMTPCQRDYLAEKIAMLRTVLKSPGAAS</sequence>
<dbReference type="RefSeq" id="WP_069728504.1">
    <property type="nucleotide sequence ID" value="NZ_JABWPE010000018.1"/>
</dbReference>
<organism evidence="1 2">
    <name type="scientific">Pantoea brenneri</name>
    <dbReference type="NCBI Taxonomy" id="472694"/>
    <lineage>
        <taxon>Bacteria</taxon>
        <taxon>Pseudomonadati</taxon>
        <taxon>Pseudomonadota</taxon>
        <taxon>Gammaproteobacteria</taxon>
        <taxon>Enterobacterales</taxon>
        <taxon>Erwiniaceae</taxon>
        <taxon>Pantoea</taxon>
    </lineage>
</organism>
<accession>A0A7Y6TSY4</accession>
<gene>
    <name evidence="1" type="ORF">HU668_14900</name>
</gene>
<proteinExistence type="predicted"/>
<dbReference type="Proteomes" id="UP000566985">
    <property type="component" value="Unassembled WGS sequence"/>
</dbReference>
<name>A0A7Y6TSY4_9GAMM</name>
<dbReference type="EMBL" id="JABWPM010000017">
    <property type="protein sequence ID" value="NUY97741.1"/>
    <property type="molecule type" value="Genomic_DNA"/>
</dbReference>